<reference evidence="2 3" key="1">
    <citation type="submission" date="2018-03" db="EMBL/GenBank/DDBJ databases">
        <title>Genomic Encyclopedia of Archaeal and Bacterial Type Strains, Phase II (KMG-II): from individual species to whole genera.</title>
        <authorList>
            <person name="Goeker M."/>
        </authorList>
    </citation>
    <scope>NUCLEOTIDE SEQUENCE [LARGE SCALE GENOMIC DNA]</scope>
    <source>
        <strain evidence="2 3">DSM 24859</strain>
    </source>
</reference>
<feature type="transmembrane region" description="Helical" evidence="1">
    <location>
        <begin position="102"/>
        <end position="124"/>
    </location>
</feature>
<name>A0A2P8HTD8_CHINA</name>
<evidence type="ECO:0000313" key="3">
    <source>
        <dbReference type="Proteomes" id="UP000240971"/>
    </source>
</evidence>
<keyword evidence="3" id="KW-1185">Reference proteome</keyword>
<feature type="transmembrane region" description="Helical" evidence="1">
    <location>
        <begin position="73"/>
        <end position="95"/>
    </location>
</feature>
<accession>A0A2P8HTD8</accession>
<dbReference type="EMBL" id="PYAW01000001">
    <property type="protein sequence ID" value="PSL49462.1"/>
    <property type="molecule type" value="Genomic_DNA"/>
</dbReference>
<evidence type="ECO:0000256" key="1">
    <source>
        <dbReference type="SAM" id="Phobius"/>
    </source>
</evidence>
<dbReference type="RefSeq" id="WP_146151219.1">
    <property type="nucleotide sequence ID" value="NZ_PYAW01000001.1"/>
</dbReference>
<organism evidence="2 3">
    <name type="scientific">Chitinophaga niastensis</name>
    <dbReference type="NCBI Taxonomy" id="536980"/>
    <lineage>
        <taxon>Bacteria</taxon>
        <taxon>Pseudomonadati</taxon>
        <taxon>Bacteroidota</taxon>
        <taxon>Chitinophagia</taxon>
        <taxon>Chitinophagales</taxon>
        <taxon>Chitinophagaceae</taxon>
        <taxon>Chitinophaga</taxon>
    </lineage>
</organism>
<keyword evidence="1" id="KW-1133">Transmembrane helix</keyword>
<protein>
    <submittedName>
        <fullName evidence="2">Uncharacterized protein</fullName>
    </submittedName>
</protein>
<dbReference type="Proteomes" id="UP000240971">
    <property type="component" value="Unassembled WGS sequence"/>
</dbReference>
<keyword evidence="1" id="KW-0812">Transmembrane</keyword>
<sequence length="129" mass="14217">MIHFLIAMLAAAAWLFISGAIIFAALLPRWFQAHFGHIARDKTDLPLWAIIIEKLLQGAGITLLIYWSSQPVIYLSIIPVLLVTGTYFFSTYATYNVKARPVGWIALMDGARLVIASIVSGLLLGRALC</sequence>
<feature type="transmembrane region" description="Helical" evidence="1">
    <location>
        <begin position="6"/>
        <end position="27"/>
    </location>
</feature>
<keyword evidence="1" id="KW-0472">Membrane</keyword>
<comment type="caution">
    <text evidence="2">The sequence shown here is derived from an EMBL/GenBank/DDBJ whole genome shotgun (WGS) entry which is preliminary data.</text>
</comment>
<evidence type="ECO:0000313" key="2">
    <source>
        <dbReference type="EMBL" id="PSL49462.1"/>
    </source>
</evidence>
<feature type="transmembrane region" description="Helical" evidence="1">
    <location>
        <begin position="47"/>
        <end position="67"/>
    </location>
</feature>
<proteinExistence type="predicted"/>
<gene>
    <name evidence="2" type="ORF">CLV51_101795</name>
</gene>
<dbReference type="AlphaFoldDB" id="A0A2P8HTD8"/>